<gene>
    <name evidence="2" type="ORF">Slati_0405200</name>
</gene>
<dbReference type="PANTHER" id="PTHR31286">
    <property type="entry name" value="GLYCINE-RICH CELL WALL STRUCTURAL PROTEIN 1.8-LIKE"/>
    <property type="match status" value="1"/>
</dbReference>
<proteinExistence type="predicted"/>
<dbReference type="PANTHER" id="PTHR31286:SF180">
    <property type="entry name" value="OS10G0362600 PROTEIN"/>
    <property type="match status" value="1"/>
</dbReference>
<feature type="region of interest" description="Disordered" evidence="1">
    <location>
        <begin position="103"/>
        <end position="143"/>
    </location>
</feature>
<reference evidence="2" key="2">
    <citation type="journal article" date="2024" name="Plant">
        <title>Genomic evolution and insights into agronomic trait innovations of Sesamum species.</title>
        <authorList>
            <person name="Miao H."/>
            <person name="Wang L."/>
            <person name="Qu L."/>
            <person name="Liu H."/>
            <person name="Sun Y."/>
            <person name="Le M."/>
            <person name="Wang Q."/>
            <person name="Wei S."/>
            <person name="Zheng Y."/>
            <person name="Lin W."/>
            <person name="Duan Y."/>
            <person name="Cao H."/>
            <person name="Xiong S."/>
            <person name="Wang X."/>
            <person name="Wei L."/>
            <person name="Li C."/>
            <person name="Ma Q."/>
            <person name="Ju M."/>
            <person name="Zhao R."/>
            <person name="Li G."/>
            <person name="Mu C."/>
            <person name="Tian Q."/>
            <person name="Mei H."/>
            <person name="Zhang T."/>
            <person name="Gao T."/>
            <person name="Zhang H."/>
        </authorList>
    </citation>
    <scope>NUCLEOTIDE SEQUENCE</scope>
    <source>
        <strain evidence="2">KEN1</strain>
    </source>
</reference>
<dbReference type="AlphaFoldDB" id="A0AAW2XUX5"/>
<protein>
    <recommendedName>
        <fullName evidence="3">Zinc knuckle CX2CX4HX4C domain-containing protein</fullName>
    </recommendedName>
</protein>
<comment type="caution">
    <text evidence="2">The sequence shown here is derived from an EMBL/GenBank/DDBJ whole genome shotgun (WGS) entry which is preliminary data.</text>
</comment>
<accession>A0AAW2XUX5</accession>
<feature type="compositionally biased region" description="Polar residues" evidence="1">
    <location>
        <begin position="125"/>
        <end position="143"/>
    </location>
</feature>
<organism evidence="2">
    <name type="scientific">Sesamum latifolium</name>
    <dbReference type="NCBI Taxonomy" id="2727402"/>
    <lineage>
        <taxon>Eukaryota</taxon>
        <taxon>Viridiplantae</taxon>
        <taxon>Streptophyta</taxon>
        <taxon>Embryophyta</taxon>
        <taxon>Tracheophyta</taxon>
        <taxon>Spermatophyta</taxon>
        <taxon>Magnoliopsida</taxon>
        <taxon>eudicotyledons</taxon>
        <taxon>Gunneridae</taxon>
        <taxon>Pentapetalae</taxon>
        <taxon>asterids</taxon>
        <taxon>lamiids</taxon>
        <taxon>Lamiales</taxon>
        <taxon>Pedaliaceae</taxon>
        <taxon>Sesamum</taxon>
    </lineage>
</organism>
<name>A0AAW2XUX5_9LAMI</name>
<evidence type="ECO:0008006" key="3">
    <source>
        <dbReference type="Google" id="ProtNLM"/>
    </source>
</evidence>
<dbReference type="EMBL" id="JACGWN010000002">
    <property type="protein sequence ID" value="KAL0457780.1"/>
    <property type="molecule type" value="Genomic_DNA"/>
</dbReference>
<evidence type="ECO:0000313" key="2">
    <source>
        <dbReference type="EMBL" id="KAL0457780.1"/>
    </source>
</evidence>
<sequence>MDSLTMKMERISYARILVEVDASKELVYQVEFILPNGVVRKQPIRYEFTPKFCTSCNHFGHLRDSSQGYRPTIVTDTTPAATVKSVAPKKAQISEWTLVQRRHKAVQKEEAPQPAAGESVEPAQKVQQQGSPTAGSDEQRQQGLSVHNRVFQQPVSRIGLNRIRWSILRNTHRQEHRVPPLIRAPCL</sequence>
<evidence type="ECO:0000256" key="1">
    <source>
        <dbReference type="SAM" id="MobiDB-lite"/>
    </source>
</evidence>
<dbReference type="InterPro" id="IPR040256">
    <property type="entry name" value="At4g02000-like"/>
</dbReference>
<reference evidence="2" key="1">
    <citation type="submission" date="2020-06" db="EMBL/GenBank/DDBJ databases">
        <authorList>
            <person name="Li T."/>
            <person name="Hu X."/>
            <person name="Zhang T."/>
            <person name="Song X."/>
            <person name="Zhang H."/>
            <person name="Dai N."/>
            <person name="Sheng W."/>
            <person name="Hou X."/>
            <person name="Wei L."/>
        </authorList>
    </citation>
    <scope>NUCLEOTIDE SEQUENCE</scope>
    <source>
        <strain evidence="2">KEN1</strain>
        <tissue evidence="2">Leaf</tissue>
    </source>
</reference>